<name>A0A0D0IKS1_9MICO</name>
<dbReference type="InterPro" id="IPR000522">
    <property type="entry name" value="ABC_transptr_permease_BtuC"/>
</dbReference>
<evidence type="ECO:0000256" key="4">
    <source>
        <dbReference type="ARBA" id="ARBA00022475"/>
    </source>
</evidence>
<feature type="transmembrane region" description="Helical" evidence="8">
    <location>
        <begin position="152"/>
        <end position="172"/>
    </location>
</feature>
<dbReference type="GO" id="GO:0022857">
    <property type="term" value="F:transmembrane transporter activity"/>
    <property type="evidence" value="ECO:0007669"/>
    <property type="project" value="InterPro"/>
</dbReference>
<feature type="transmembrane region" description="Helical" evidence="8">
    <location>
        <begin position="281"/>
        <end position="299"/>
    </location>
</feature>
<feature type="transmembrane region" description="Helical" evidence="8">
    <location>
        <begin position="120"/>
        <end position="140"/>
    </location>
</feature>
<feature type="transmembrane region" description="Helical" evidence="8">
    <location>
        <begin position="65"/>
        <end position="86"/>
    </location>
</feature>
<evidence type="ECO:0000256" key="5">
    <source>
        <dbReference type="ARBA" id="ARBA00022692"/>
    </source>
</evidence>
<dbReference type="AlphaFoldDB" id="A0A0D0IKS1"/>
<keyword evidence="5 8" id="KW-0812">Transmembrane</keyword>
<proteinExistence type="inferred from homology"/>
<sequence length="336" mass="34148">MSRTRHPVRWTALGGILALAVAALVSLMLGIVRLNPAETFTALFTPEHADIQAATVIWSIRLPRIVVAALVGAALAVVGTVMQAILRNPLAEPGITGVSAGAAVGAVAGITLGFSGTHQWGIPLAAFAGAATVALVLLGVLRTRRDLGPGTIILVGVSISALAGALISVLIANAKDDSLVRSAMFWLAGDLELRSWDHVLLATGPIVIGLTILATRVRALDALALGEQIAATSGVNVARERTVLLLVAALVTGAAVAVSGIISFVGLVVPHFLRLLVGASHARLLPLAALGGALFLIVADTVARTAFGSVVVQTGVVAALVGAPVFLALLLQRSRA</sequence>
<comment type="caution">
    <text evidence="9">The sequence shown here is derived from an EMBL/GenBank/DDBJ whole genome shotgun (WGS) entry which is preliminary data.</text>
</comment>
<evidence type="ECO:0000256" key="8">
    <source>
        <dbReference type="SAM" id="Phobius"/>
    </source>
</evidence>
<dbReference type="FunFam" id="1.10.3470.10:FF:000001">
    <property type="entry name" value="Vitamin B12 ABC transporter permease BtuC"/>
    <property type="match status" value="1"/>
</dbReference>
<organism evidence="9 10">
    <name type="scientific">Leucobacter komagatae</name>
    <dbReference type="NCBI Taxonomy" id="55969"/>
    <lineage>
        <taxon>Bacteria</taxon>
        <taxon>Bacillati</taxon>
        <taxon>Actinomycetota</taxon>
        <taxon>Actinomycetes</taxon>
        <taxon>Micrococcales</taxon>
        <taxon>Microbacteriaceae</taxon>
        <taxon>Leucobacter</taxon>
    </lineage>
</organism>
<dbReference type="CDD" id="cd06550">
    <property type="entry name" value="TM_ABC_iron-siderophores_like"/>
    <property type="match status" value="1"/>
</dbReference>
<feature type="transmembrane region" description="Helical" evidence="8">
    <location>
        <begin position="311"/>
        <end position="331"/>
    </location>
</feature>
<evidence type="ECO:0000256" key="7">
    <source>
        <dbReference type="ARBA" id="ARBA00023136"/>
    </source>
</evidence>
<dbReference type="Gene3D" id="1.10.3470.10">
    <property type="entry name" value="ABC transporter involved in vitamin B12 uptake, BtuC"/>
    <property type="match status" value="1"/>
</dbReference>
<keyword evidence="10" id="KW-1185">Reference proteome</keyword>
<dbReference type="PANTHER" id="PTHR30472">
    <property type="entry name" value="FERRIC ENTEROBACTIN TRANSPORT SYSTEM PERMEASE PROTEIN"/>
    <property type="match status" value="1"/>
</dbReference>
<feature type="transmembrane region" description="Helical" evidence="8">
    <location>
        <begin position="243"/>
        <end position="269"/>
    </location>
</feature>
<reference evidence="9 10" key="1">
    <citation type="submission" date="2015-01" db="EMBL/GenBank/DDBJ databases">
        <title>Draft genome sequence of Leucobacter komagatae strain VKM ST2845.</title>
        <authorList>
            <person name="Karlyshev A.V."/>
            <person name="Kudryashova E.B."/>
        </authorList>
    </citation>
    <scope>NUCLEOTIDE SEQUENCE [LARGE SCALE GENOMIC DNA]</scope>
    <source>
        <strain evidence="9 10">VKM ST2845</strain>
    </source>
</reference>
<dbReference type="InterPro" id="IPR037294">
    <property type="entry name" value="ABC_BtuC-like"/>
</dbReference>
<evidence type="ECO:0000256" key="1">
    <source>
        <dbReference type="ARBA" id="ARBA00004651"/>
    </source>
</evidence>
<evidence type="ECO:0000313" key="9">
    <source>
        <dbReference type="EMBL" id="KIP51707.1"/>
    </source>
</evidence>
<dbReference type="GO" id="GO:0005886">
    <property type="term" value="C:plasma membrane"/>
    <property type="evidence" value="ECO:0007669"/>
    <property type="project" value="UniProtKB-SubCell"/>
</dbReference>
<evidence type="ECO:0008006" key="11">
    <source>
        <dbReference type="Google" id="ProtNLM"/>
    </source>
</evidence>
<comment type="subcellular location">
    <subcellularLocation>
        <location evidence="1">Cell membrane</location>
        <topology evidence="1">Multi-pass membrane protein</topology>
    </subcellularLocation>
</comment>
<comment type="similarity">
    <text evidence="2">Belongs to the binding-protein-dependent transport system permease family. FecCD subfamily.</text>
</comment>
<gene>
    <name evidence="9" type="ORF">SD72_13485</name>
</gene>
<keyword evidence="3" id="KW-0813">Transport</keyword>
<protein>
    <recommendedName>
        <fullName evidence="11">Iron complex transport system permease protein</fullName>
    </recommendedName>
</protein>
<dbReference type="SUPFAM" id="SSF81345">
    <property type="entry name" value="ABC transporter involved in vitamin B12 uptake, BtuC"/>
    <property type="match status" value="1"/>
</dbReference>
<keyword evidence="4" id="KW-1003">Cell membrane</keyword>
<dbReference type="EMBL" id="JXSQ01000024">
    <property type="protein sequence ID" value="KIP51707.1"/>
    <property type="molecule type" value="Genomic_DNA"/>
</dbReference>
<evidence type="ECO:0000256" key="3">
    <source>
        <dbReference type="ARBA" id="ARBA00022448"/>
    </source>
</evidence>
<keyword evidence="6 8" id="KW-1133">Transmembrane helix</keyword>
<dbReference type="Proteomes" id="UP000032120">
    <property type="component" value="Unassembled WGS sequence"/>
</dbReference>
<dbReference type="PANTHER" id="PTHR30472:SF25">
    <property type="entry name" value="ABC TRANSPORTER PERMEASE PROTEIN MJ0876-RELATED"/>
    <property type="match status" value="1"/>
</dbReference>
<dbReference type="Pfam" id="PF01032">
    <property type="entry name" value="FecCD"/>
    <property type="match status" value="1"/>
</dbReference>
<dbReference type="RefSeq" id="WP_042544989.1">
    <property type="nucleotide sequence ID" value="NZ_JXSQ01000024.1"/>
</dbReference>
<evidence type="ECO:0000313" key="10">
    <source>
        <dbReference type="Proteomes" id="UP000032120"/>
    </source>
</evidence>
<feature type="transmembrane region" description="Helical" evidence="8">
    <location>
        <begin position="93"/>
        <end position="114"/>
    </location>
</feature>
<accession>A0A0D0IKS1</accession>
<evidence type="ECO:0000256" key="6">
    <source>
        <dbReference type="ARBA" id="ARBA00022989"/>
    </source>
</evidence>
<keyword evidence="7 8" id="KW-0472">Membrane</keyword>
<evidence type="ECO:0000256" key="2">
    <source>
        <dbReference type="ARBA" id="ARBA00007935"/>
    </source>
</evidence>
<feature type="transmembrane region" description="Helical" evidence="8">
    <location>
        <begin position="12"/>
        <end position="32"/>
    </location>
</feature>